<reference evidence="2" key="1">
    <citation type="journal article" date="2019" name="Int. J. Syst. Evol. Microbiol.">
        <title>The Global Catalogue of Microorganisms (GCM) 10K type strain sequencing project: providing services to taxonomists for standard genome sequencing and annotation.</title>
        <authorList>
            <consortium name="The Broad Institute Genomics Platform"/>
            <consortium name="The Broad Institute Genome Sequencing Center for Infectious Disease"/>
            <person name="Wu L."/>
            <person name="Ma J."/>
        </authorList>
    </citation>
    <scope>NUCLEOTIDE SEQUENCE [LARGE SCALE GENOMIC DNA]</scope>
    <source>
        <strain evidence="2">NBRC 108728</strain>
    </source>
</reference>
<sequence length="313" mass="35085">MTSPKLAQQTKWGRMYARTRGGRAYVPSITTVLDVFNPEMGWWDGRCAADEAVRNAEAIVAALATARSDADRERILKGFTKQHSDAAERDRNIAADRGDFVHDYAEQYFLHLLGLVGIEAVDEARENALAQGLGAYLEQFHRFVAKFNPIPVAPEATVWNETVGYAGTTDLICYINDVLCILDWKTKKKVLERDRSSGEMVIKHGSLKPLVALQLSAAAHGEEFHVMNPDGETGEWKPFEFDIQVGIAVGIGPDDVAVRPFDIWHPRVFKSFEVLAEAWNWRWLQDRVMGPDLFSPEQITADMLPSRRELAAA</sequence>
<keyword evidence="2" id="KW-1185">Reference proteome</keyword>
<evidence type="ECO:0000313" key="2">
    <source>
        <dbReference type="Proteomes" id="UP001321486"/>
    </source>
</evidence>
<name>A0ABN6Y558_9MICO</name>
<dbReference type="Proteomes" id="UP001321486">
    <property type="component" value="Plasmid pNBRC108728a"/>
</dbReference>
<proteinExistence type="predicted"/>
<gene>
    <name evidence="1" type="ORF">GCM10025867_47180</name>
</gene>
<keyword evidence="1" id="KW-0614">Plasmid</keyword>
<dbReference type="EMBL" id="AP027733">
    <property type="protein sequence ID" value="BDZ52477.1"/>
    <property type="molecule type" value="Genomic_DNA"/>
</dbReference>
<protein>
    <recommendedName>
        <fullName evidence="3">Cytochrome</fullName>
    </recommendedName>
</protein>
<organism evidence="1 2">
    <name type="scientific">Frondihabitans sucicola</name>
    <dbReference type="NCBI Taxonomy" id="1268041"/>
    <lineage>
        <taxon>Bacteria</taxon>
        <taxon>Bacillati</taxon>
        <taxon>Actinomycetota</taxon>
        <taxon>Actinomycetes</taxon>
        <taxon>Micrococcales</taxon>
        <taxon>Microbacteriaceae</taxon>
        <taxon>Frondihabitans</taxon>
    </lineage>
</organism>
<geneLocation type="plasmid" evidence="1 2">
    <name>pNBRC108728a</name>
</geneLocation>
<evidence type="ECO:0008006" key="3">
    <source>
        <dbReference type="Google" id="ProtNLM"/>
    </source>
</evidence>
<dbReference type="RefSeq" id="WP_286347327.1">
    <property type="nucleotide sequence ID" value="NZ_AP027733.1"/>
</dbReference>
<accession>A0ABN6Y558</accession>
<evidence type="ECO:0000313" key="1">
    <source>
        <dbReference type="EMBL" id="BDZ52477.1"/>
    </source>
</evidence>